<reference evidence="4" key="1">
    <citation type="submission" date="2020-05" db="EMBL/GenBank/DDBJ databases">
        <title>Mycena genomes resolve the evolution of fungal bioluminescence.</title>
        <authorList>
            <person name="Tsai I.J."/>
        </authorList>
    </citation>
    <scope>NUCLEOTIDE SEQUENCE</scope>
    <source>
        <strain evidence="4">171206Taipei</strain>
    </source>
</reference>
<protein>
    <submittedName>
        <fullName evidence="4">Uncharacterized protein</fullName>
    </submittedName>
</protein>
<evidence type="ECO:0000256" key="2">
    <source>
        <dbReference type="SAM" id="Phobius"/>
    </source>
</evidence>
<feature type="region of interest" description="Disordered" evidence="1">
    <location>
        <begin position="93"/>
        <end position="188"/>
    </location>
</feature>
<dbReference type="RefSeq" id="XP_037220428.1">
    <property type="nucleotide sequence ID" value="XM_037362507.1"/>
</dbReference>
<keyword evidence="2" id="KW-1133">Transmembrane helix</keyword>
<evidence type="ECO:0000313" key="5">
    <source>
        <dbReference type="Proteomes" id="UP000636479"/>
    </source>
</evidence>
<feature type="chain" id="PRO_5034441612" evidence="3">
    <location>
        <begin position="24"/>
        <end position="188"/>
    </location>
</feature>
<comment type="caution">
    <text evidence="4">The sequence shown here is derived from an EMBL/GenBank/DDBJ whole genome shotgun (WGS) entry which is preliminary data.</text>
</comment>
<keyword evidence="3" id="KW-0732">Signal</keyword>
<evidence type="ECO:0000256" key="3">
    <source>
        <dbReference type="SAM" id="SignalP"/>
    </source>
</evidence>
<dbReference type="OrthoDB" id="3060672at2759"/>
<dbReference type="AlphaFoldDB" id="A0A8H6SQ37"/>
<dbReference type="EMBL" id="JACAZF010000005">
    <property type="protein sequence ID" value="KAF7303456.1"/>
    <property type="molecule type" value="Genomic_DNA"/>
</dbReference>
<gene>
    <name evidence="4" type="ORF">MIND_00574400</name>
</gene>
<dbReference type="GeneID" id="59345023"/>
<feature type="transmembrane region" description="Helical" evidence="2">
    <location>
        <begin position="33"/>
        <end position="57"/>
    </location>
</feature>
<keyword evidence="5" id="KW-1185">Reference proteome</keyword>
<keyword evidence="2" id="KW-0812">Transmembrane</keyword>
<feature type="signal peptide" evidence="3">
    <location>
        <begin position="1"/>
        <end position="23"/>
    </location>
</feature>
<organism evidence="4 5">
    <name type="scientific">Mycena indigotica</name>
    <dbReference type="NCBI Taxonomy" id="2126181"/>
    <lineage>
        <taxon>Eukaryota</taxon>
        <taxon>Fungi</taxon>
        <taxon>Dikarya</taxon>
        <taxon>Basidiomycota</taxon>
        <taxon>Agaricomycotina</taxon>
        <taxon>Agaricomycetes</taxon>
        <taxon>Agaricomycetidae</taxon>
        <taxon>Agaricales</taxon>
        <taxon>Marasmiineae</taxon>
        <taxon>Mycenaceae</taxon>
        <taxon>Mycena</taxon>
    </lineage>
</organism>
<name>A0A8H6SQ37_9AGAR</name>
<keyword evidence="2" id="KW-0472">Membrane</keyword>
<evidence type="ECO:0000313" key="4">
    <source>
        <dbReference type="EMBL" id="KAF7303456.1"/>
    </source>
</evidence>
<accession>A0A8H6SQ37</accession>
<dbReference type="Proteomes" id="UP000636479">
    <property type="component" value="Unassembled WGS sequence"/>
</dbReference>
<proteinExistence type="predicted"/>
<feature type="compositionally biased region" description="Pro residues" evidence="1">
    <location>
        <begin position="151"/>
        <end position="175"/>
    </location>
</feature>
<sequence length="188" mass="19550">MSLALSSPMLIRILLFVVSVVAASDDDNNTHHISTGTAVIGIIIAVALFFILCCGTLSRRRALAARQANAGRPPTSAPLNSWTSNAGFPHGMQYGGNPYRSAPGTPMAHPQNPTSEYVYPPPLTGSRTMDGEWAPPPYVKEDLSGPNVQYAPPPGPPPAPGAPYSPPPGGPPPPAAAHVATHSGDFSR</sequence>
<evidence type="ECO:0000256" key="1">
    <source>
        <dbReference type="SAM" id="MobiDB-lite"/>
    </source>
</evidence>